<dbReference type="Proteomes" id="UP001358417">
    <property type="component" value="Unassembled WGS sequence"/>
</dbReference>
<dbReference type="GO" id="GO:0008081">
    <property type="term" value="F:phosphoric diester hydrolase activity"/>
    <property type="evidence" value="ECO:0007669"/>
    <property type="project" value="InterPro"/>
</dbReference>
<organism evidence="2 3">
    <name type="scientific">Exophiala bonariae</name>
    <dbReference type="NCBI Taxonomy" id="1690606"/>
    <lineage>
        <taxon>Eukaryota</taxon>
        <taxon>Fungi</taxon>
        <taxon>Dikarya</taxon>
        <taxon>Ascomycota</taxon>
        <taxon>Pezizomycotina</taxon>
        <taxon>Eurotiomycetes</taxon>
        <taxon>Chaetothyriomycetidae</taxon>
        <taxon>Chaetothyriales</taxon>
        <taxon>Herpotrichiellaceae</taxon>
        <taxon>Exophiala</taxon>
    </lineage>
</organism>
<accession>A0AAV9NJD8</accession>
<dbReference type="Gene3D" id="3.20.20.190">
    <property type="entry name" value="Phosphatidylinositol (PI) phosphodiesterase"/>
    <property type="match status" value="1"/>
</dbReference>
<name>A0AAV9NJD8_9EURO</name>
<reference evidence="2 3" key="1">
    <citation type="submission" date="2023-08" db="EMBL/GenBank/DDBJ databases">
        <title>Black Yeasts Isolated from many extreme environments.</title>
        <authorList>
            <person name="Coleine C."/>
            <person name="Stajich J.E."/>
            <person name="Selbmann L."/>
        </authorList>
    </citation>
    <scope>NUCLEOTIDE SEQUENCE [LARGE SCALE GENOMIC DNA]</scope>
    <source>
        <strain evidence="2 3">CCFEE 5792</strain>
    </source>
</reference>
<dbReference type="InterPro" id="IPR051057">
    <property type="entry name" value="PI-PLC_domain"/>
</dbReference>
<dbReference type="InterPro" id="IPR017946">
    <property type="entry name" value="PLC-like_Pdiesterase_TIM-brl"/>
</dbReference>
<dbReference type="PANTHER" id="PTHR13593:SF143">
    <property type="entry name" value="PHOSPHATIDYLINOSITOL-SPECIFIC PHOSPHOLIPASE C X DOMAIN-CONTAINING PROTEIN"/>
    <property type="match status" value="1"/>
</dbReference>
<evidence type="ECO:0000259" key="1">
    <source>
        <dbReference type="Pfam" id="PF00388"/>
    </source>
</evidence>
<dbReference type="EMBL" id="JAVRRD010000004">
    <property type="protein sequence ID" value="KAK5059969.1"/>
    <property type="molecule type" value="Genomic_DNA"/>
</dbReference>
<dbReference type="RefSeq" id="XP_064709790.1">
    <property type="nucleotide sequence ID" value="XM_064853391.1"/>
</dbReference>
<keyword evidence="3" id="KW-1185">Reference proteome</keyword>
<dbReference type="GO" id="GO:0006629">
    <property type="term" value="P:lipid metabolic process"/>
    <property type="evidence" value="ECO:0007669"/>
    <property type="project" value="InterPro"/>
</dbReference>
<dbReference type="SUPFAM" id="SSF51695">
    <property type="entry name" value="PLC-like phosphodiesterases"/>
    <property type="match status" value="1"/>
</dbReference>
<dbReference type="Pfam" id="PF00388">
    <property type="entry name" value="PI-PLC-X"/>
    <property type="match status" value="1"/>
</dbReference>
<dbReference type="PROSITE" id="PS50007">
    <property type="entry name" value="PIPLC_X_DOMAIN"/>
    <property type="match status" value="1"/>
</dbReference>
<sequence length="428" mass="47298">MEFSLVHTISPGGTYDAQIKVNMTKGSTPSQATGSWAFTWTDDTHPAANLELKVSNNDADKISINAELLSIVTIGHKKGSQVEIALKDDQWSPFILVGDEDHLAGNSPSTAWMATSLDQIGCLTLQQMTIPGSHDAGMSEINFPAGGTPTNSQTQSDGIYNQLIAGIRYFDIRPTISNAHFFTGHYTGQFGANGQSIADVISDINAYLALPQSELIILELSHTSMTDEQYQPFNDAQWNSLLFQLYSDLNHLYTGHGDDILTKIPLRDFIKDGPAVVVVTNERDTNWLRDHKFLNRGFYSSKGNSNQFPTYNSYSDTNITETMRKDQYNKLVKQNSSPDNKDQLHVLSWTLTQDKGDIFNDAHSIRVLANLANGHLAEVGSDIANTGPISWATKTKPPNIILIDNVSRDLFLVSMTLGLTRFYNKPCS</sequence>
<proteinExistence type="predicted"/>
<dbReference type="GeneID" id="89978010"/>
<dbReference type="PANTHER" id="PTHR13593">
    <property type="match status" value="1"/>
</dbReference>
<evidence type="ECO:0000313" key="2">
    <source>
        <dbReference type="EMBL" id="KAK5059969.1"/>
    </source>
</evidence>
<protein>
    <recommendedName>
        <fullName evidence="1">Phosphatidylinositol-specific phospholipase C X domain-containing protein</fullName>
    </recommendedName>
</protein>
<comment type="caution">
    <text evidence="2">The sequence shown here is derived from an EMBL/GenBank/DDBJ whole genome shotgun (WGS) entry which is preliminary data.</text>
</comment>
<dbReference type="AlphaFoldDB" id="A0AAV9NJD8"/>
<evidence type="ECO:0000313" key="3">
    <source>
        <dbReference type="Proteomes" id="UP001358417"/>
    </source>
</evidence>
<feature type="domain" description="Phosphatidylinositol-specific phospholipase C X" evidence="1">
    <location>
        <begin position="128"/>
        <end position="229"/>
    </location>
</feature>
<dbReference type="InterPro" id="IPR000909">
    <property type="entry name" value="PLipase_C_PInositol-sp_X_dom"/>
</dbReference>
<gene>
    <name evidence="2" type="ORF">LTR84_009852</name>
</gene>